<proteinExistence type="predicted"/>
<feature type="compositionally biased region" description="Basic and acidic residues" evidence="1">
    <location>
        <begin position="107"/>
        <end position="117"/>
    </location>
</feature>
<accession>A0AAD7JSF2</accession>
<evidence type="ECO:0000313" key="2">
    <source>
        <dbReference type="EMBL" id="KAJ7769286.1"/>
    </source>
</evidence>
<dbReference type="EMBL" id="JARKIB010000018">
    <property type="protein sequence ID" value="KAJ7769286.1"/>
    <property type="molecule type" value="Genomic_DNA"/>
</dbReference>
<sequence>MLFHGFLHGLMSLLSFSSRLIIAIAPIRLGLIPIVPISPLLLGPTPFLSISLSGLHWMTTHNYRLYSCVADIGYPVLSPPPSNLLGLGSGHSPSRSQRLTDEDGDLGTEKSHAESTKKKGKKAKVHNTDSRNEEQEKDKGHTVGGTGRSARRSGKQPAKNPNNNSGQSTGAGGSAPAKSRPRPRPLLTAERREGRLLHLSNFGPYRSLVFDLLRLSPESSATTTTVKTSRPTWLTWEIKDVQIGADFFDKKNQAGYLPNWQAVASDILLIIGLTYYAGKQVAEAEPEDPVYVFPFEVSDLEKVEGTIKSMLAQTKKLFKFGVSMYRSIDKDWKKVCLKSGKAPQSLAAEPFPEALHNWSRQLDVDVLPLHRRPRILIVFWRKPGAEEGRGGLSVVLGMKWWRLSLDGPGDEDQLVWASRVRELTANFKLLAEAKSIKRPESRRGPMNSA</sequence>
<comment type="caution">
    <text evidence="2">The sequence shown here is derived from an EMBL/GenBank/DDBJ whole genome shotgun (WGS) entry which is preliminary data.</text>
</comment>
<feature type="region of interest" description="Disordered" evidence="1">
    <location>
        <begin position="85"/>
        <end position="184"/>
    </location>
</feature>
<protein>
    <submittedName>
        <fullName evidence="2">Uncharacterized protein</fullName>
    </submittedName>
</protein>
<dbReference type="AlphaFoldDB" id="A0AAD7JSF2"/>
<organism evidence="2 3">
    <name type="scientific">Mycena metata</name>
    <dbReference type="NCBI Taxonomy" id="1033252"/>
    <lineage>
        <taxon>Eukaryota</taxon>
        <taxon>Fungi</taxon>
        <taxon>Dikarya</taxon>
        <taxon>Basidiomycota</taxon>
        <taxon>Agaricomycotina</taxon>
        <taxon>Agaricomycetes</taxon>
        <taxon>Agaricomycetidae</taxon>
        <taxon>Agaricales</taxon>
        <taxon>Marasmiineae</taxon>
        <taxon>Mycenaceae</taxon>
        <taxon>Mycena</taxon>
    </lineage>
</organism>
<dbReference type="Proteomes" id="UP001215598">
    <property type="component" value="Unassembled WGS sequence"/>
</dbReference>
<gene>
    <name evidence="2" type="ORF">B0H16DRAFT_1452491</name>
</gene>
<keyword evidence="3" id="KW-1185">Reference proteome</keyword>
<reference evidence="2" key="1">
    <citation type="submission" date="2023-03" db="EMBL/GenBank/DDBJ databases">
        <title>Massive genome expansion in bonnet fungi (Mycena s.s.) driven by repeated elements and novel gene families across ecological guilds.</title>
        <authorList>
            <consortium name="Lawrence Berkeley National Laboratory"/>
            <person name="Harder C.B."/>
            <person name="Miyauchi S."/>
            <person name="Viragh M."/>
            <person name="Kuo A."/>
            <person name="Thoen E."/>
            <person name="Andreopoulos B."/>
            <person name="Lu D."/>
            <person name="Skrede I."/>
            <person name="Drula E."/>
            <person name="Henrissat B."/>
            <person name="Morin E."/>
            <person name="Kohler A."/>
            <person name="Barry K."/>
            <person name="LaButti K."/>
            <person name="Morin E."/>
            <person name="Salamov A."/>
            <person name="Lipzen A."/>
            <person name="Mereny Z."/>
            <person name="Hegedus B."/>
            <person name="Baldrian P."/>
            <person name="Stursova M."/>
            <person name="Weitz H."/>
            <person name="Taylor A."/>
            <person name="Grigoriev I.V."/>
            <person name="Nagy L.G."/>
            <person name="Martin F."/>
            <person name="Kauserud H."/>
        </authorList>
    </citation>
    <scope>NUCLEOTIDE SEQUENCE</scope>
    <source>
        <strain evidence="2">CBHHK182m</strain>
    </source>
</reference>
<feature type="compositionally biased region" description="Polar residues" evidence="1">
    <location>
        <begin position="159"/>
        <end position="168"/>
    </location>
</feature>
<feature type="compositionally biased region" description="Low complexity" evidence="1">
    <location>
        <begin position="85"/>
        <end position="96"/>
    </location>
</feature>
<evidence type="ECO:0000256" key="1">
    <source>
        <dbReference type="SAM" id="MobiDB-lite"/>
    </source>
</evidence>
<feature type="compositionally biased region" description="Basic and acidic residues" evidence="1">
    <location>
        <begin position="126"/>
        <end position="141"/>
    </location>
</feature>
<evidence type="ECO:0000313" key="3">
    <source>
        <dbReference type="Proteomes" id="UP001215598"/>
    </source>
</evidence>
<name>A0AAD7JSF2_9AGAR</name>